<feature type="compositionally biased region" description="Low complexity" evidence="5">
    <location>
        <begin position="162"/>
        <end position="171"/>
    </location>
</feature>
<name>A0A7R9VBQ8_9CHLO</name>
<dbReference type="PROSITE" id="PS50255">
    <property type="entry name" value="CYTOCHROME_B5_2"/>
    <property type="match status" value="1"/>
</dbReference>
<dbReference type="Pfam" id="PF00173">
    <property type="entry name" value="Cyt-b5"/>
    <property type="match status" value="1"/>
</dbReference>
<dbReference type="GO" id="GO:0046872">
    <property type="term" value="F:metal ion binding"/>
    <property type="evidence" value="ECO:0007669"/>
    <property type="project" value="UniProtKB-UniRule"/>
</dbReference>
<feature type="compositionally biased region" description="Low complexity" evidence="5">
    <location>
        <begin position="196"/>
        <end position="205"/>
    </location>
</feature>
<dbReference type="GO" id="GO:0005737">
    <property type="term" value="C:cytoplasm"/>
    <property type="evidence" value="ECO:0007669"/>
    <property type="project" value="TreeGrafter"/>
</dbReference>
<evidence type="ECO:0000256" key="3">
    <source>
        <dbReference type="ARBA" id="ARBA00023004"/>
    </source>
</evidence>
<evidence type="ECO:0000313" key="7">
    <source>
        <dbReference type="EMBL" id="CAD8290475.1"/>
    </source>
</evidence>
<dbReference type="Gene3D" id="3.10.120.10">
    <property type="entry name" value="Cytochrome b5-like heme/steroid binding domain"/>
    <property type="match status" value="1"/>
</dbReference>
<evidence type="ECO:0000259" key="6">
    <source>
        <dbReference type="PROSITE" id="PS50255"/>
    </source>
</evidence>
<dbReference type="InterPro" id="IPR018506">
    <property type="entry name" value="Cyt_B5_heme-BS"/>
</dbReference>
<dbReference type="GO" id="GO:0004128">
    <property type="term" value="F:cytochrome-b5 reductase activity, acting on NAD(P)H"/>
    <property type="evidence" value="ECO:0007669"/>
    <property type="project" value="TreeGrafter"/>
</dbReference>
<sequence>MPKIPLEKGYSQMDWLRLTQRDPNLNGLDGKPLRQDISMAELRKHKSPDDAWMVLNDLVFNIGPYLRFHPGGSDILLKSAGRDATSLFMKYHPWVNVGALMSKCLVGRLAEPSCAPSAAASQDSEPQAIAALGPSKSATATPNTAKPEAAVLPGASKKAAAAASDDAVPQATRPMGSSKNAATATGDVKSQATVLPGAPKKAAAASDEATPRAAGLLGSSKNTAVVSDDADADAEPQATESLESSKGAAAASDNEELQATARLG</sequence>
<dbReference type="SMART" id="SM01117">
    <property type="entry name" value="Cyt-b5"/>
    <property type="match status" value="1"/>
</dbReference>
<dbReference type="GO" id="GO:0020037">
    <property type="term" value="F:heme binding"/>
    <property type="evidence" value="ECO:0007669"/>
    <property type="project" value="UniProtKB-UniRule"/>
</dbReference>
<proteinExistence type="inferred from homology"/>
<comment type="similarity">
    <text evidence="4">Belongs to the cytochrome b5 family.</text>
</comment>
<organism evidence="7">
    <name type="scientific">Chlamydomonas euryale</name>
    <dbReference type="NCBI Taxonomy" id="1486919"/>
    <lineage>
        <taxon>Eukaryota</taxon>
        <taxon>Viridiplantae</taxon>
        <taxon>Chlorophyta</taxon>
        <taxon>core chlorophytes</taxon>
        <taxon>Chlorophyceae</taxon>
        <taxon>CS clade</taxon>
        <taxon>Chlamydomonadales</taxon>
        <taxon>Chlamydomonadaceae</taxon>
        <taxon>Chlamydomonas</taxon>
    </lineage>
</organism>
<dbReference type="SUPFAM" id="SSF55856">
    <property type="entry name" value="Cytochrome b5-like heme/steroid binding domain"/>
    <property type="match status" value="1"/>
</dbReference>
<dbReference type="InterPro" id="IPR001199">
    <property type="entry name" value="Cyt_B5-like_heme/steroid-bd"/>
</dbReference>
<dbReference type="AlphaFoldDB" id="A0A7R9VBQ8"/>
<accession>A0A7R9VBQ8</accession>
<dbReference type="PANTHER" id="PTHR46237:SF1">
    <property type="entry name" value="CYTOCHROME B5 REDUCTASE 4"/>
    <property type="match status" value="1"/>
</dbReference>
<dbReference type="FunFam" id="3.10.120.10:FF:000001">
    <property type="entry name" value="Cytochrome b5 reductase 4"/>
    <property type="match status" value="1"/>
</dbReference>
<evidence type="ECO:0000256" key="4">
    <source>
        <dbReference type="RuleBase" id="RU362121"/>
    </source>
</evidence>
<feature type="domain" description="Cytochrome b5 heme-binding" evidence="6">
    <location>
        <begin position="34"/>
        <end position="110"/>
    </location>
</feature>
<keyword evidence="1 4" id="KW-0349">Heme</keyword>
<protein>
    <recommendedName>
        <fullName evidence="6">Cytochrome b5 heme-binding domain-containing protein</fullName>
    </recommendedName>
</protein>
<reference evidence="7" key="1">
    <citation type="submission" date="2021-01" db="EMBL/GenBank/DDBJ databases">
        <authorList>
            <person name="Corre E."/>
            <person name="Pelletier E."/>
            <person name="Niang G."/>
            <person name="Scheremetjew M."/>
            <person name="Finn R."/>
            <person name="Kale V."/>
            <person name="Holt S."/>
            <person name="Cochrane G."/>
            <person name="Meng A."/>
            <person name="Brown T."/>
            <person name="Cohen L."/>
        </authorList>
    </citation>
    <scope>NUCLEOTIDE SEQUENCE</scope>
    <source>
        <strain evidence="7">CCMP219</strain>
    </source>
</reference>
<evidence type="ECO:0000256" key="1">
    <source>
        <dbReference type="ARBA" id="ARBA00022617"/>
    </source>
</evidence>
<evidence type="ECO:0000256" key="2">
    <source>
        <dbReference type="ARBA" id="ARBA00022723"/>
    </source>
</evidence>
<dbReference type="InterPro" id="IPR036400">
    <property type="entry name" value="Cyt_B5-like_heme/steroid_sf"/>
</dbReference>
<keyword evidence="3 4" id="KW-0408">Iron</keyword>
<gene>
    <name evidence="7" type="ORF">CEUR00632_LOCUS10440</name>
</gene>
<dbReference type="PANTHER" id="PTHR46237">
    <property type="entry name" value="CYTOCHROME B5 REDUCTASE 4 FAMILY MEMBER"/>
    <property type="match status" value="1"/>
</dbReference>
<feature type="compositionally biased region" description="Polar residues" evidence="5">
    <location>
        <begin position="175"/>
        <end position="193"/>
    </location>
</feature>
<keyword evidence="2 4" id="KW-0479">Metal-binding</keyword>
<dbReference type="EMBL" id="HBEC01022807">
    <property type="protein sequence ID" value="CAD8290475.1"/>
    <property type="molecule type" value="Transcribed_RNA"/>
</dbReference>
<dbReference type="PROSITE" id="PS00191">
    <property type="entry name" value="CYTOCHROME_B5_1"/>
    <property type="match status" value="1"/>
</dbReference>
<feature type="region of interest" description="Disordered" evidence="5">
    <location>
        <begin position="162"/>
        <end position="264"/>
    </location>
</feature>
<dbReference type="InterPro" id="IPR051872">
    <property type="entry name" value="Cytochrome_b5/Flavoprotein_Rdt"/>
</dbReference>
<evidence type="ECO:0000256" key="5">
    <source>
        <dbReference type="SAM" id="MobiDB-lite"/>
    </source>
</evidence>